<name>A0A7X3IMN7_9BACL</name>
<keyword evidence="4" id="KW-1185">Reference proteome</keyword>
<dbReference type="AlphaFoldDB" id="A0A7X3IMN7"/>
<proteinExistence type="predicted"/>
<keyword evidence="1 2" id="KW-0732">Signal</keyword>
<evidence type="ECO:0000256" key="2">
    <source>
        <dbReference type="SAM" id="SignalP"/>
    </source>
</evidence>
<dbReference type="InterPro" id="IPR050490">
    <property type="entry name" value="Bact_solute-bd_prot1"/>
</dbReference>
<evidence type="ECO:0000313" key="3">
    <source>
        <dbReference type="EMBL" id="MWV45465.1"/>
    </source>
</evidence>
<dbReference type="EMBL" id="WUBI01000002">
    <property type="protein sequence ID" value="MWV45465.1"/>
    <property type="molecule type" value="Genomic_DNA"/>
</dbReference>
<dbReference type="PANTHER" id="PTHR43649:SF33">
    <property type="entry name" value="POLYGALACTURONAN_RHAMNOGALACTURONAN-BINDING PROTEIN YTCQ"/>
    <property type="match status" value="1"/>
</dbReference>
<accession>A0A7X3IMN7</accession>
<dbReference type="CDD" id="cd13581">
    <property type="entry name" value="PBP2_AlgQ_like_2"/>
    <property type="match status" value="1"/>
</dbReference>
<feature type="signal peptide" evidence="2">
    <location>
        <begin position="1"/>
        <end position="20"/>
    </location>
</feature>
<comment type="caution">
    <text evidence="3">The sequence shown here is derived from an EMBL/GenBank/DDBJ whole genome shotgun (WGS) entry which is preliminary data.</text>
</comment>
<organism evidence="3 4">
    <name type="scientific">Paenibacillus dendrobii</name>
    <dbReference type="NCBI Taxonomy" id="2691084"/>
    <lineage>
        <taxon>Bacteria</taxon>
        <taxon>Bacillati</taxon>
        <taxon>Bacillota</taxon>
        <taxon>Bacilli</taxon>
        <taxon>Bacillales</taxon>
        <taxon>Paenibacillaceae</taxon>
        <taxon>Paenibacillus</taxon>
    </lineage>
</organism>
<evidence type="ECO:0000256" key="1">
    <source>
        <dbReference type="ARBA" id="ARBA00022729"/>
    </source>
</evidence>
<dbReference type="SUPFAM" id="SSF53850">
    <property type="entry name" value="Periplasmic binding protein-like II"/>
    <property type="match status" value="1"/>
</dbReference>
<dbReference type="PANTHER" id="PTHR43649">
    <property type="entry name" value="ARABINOSE-BINDING PROTEIN-RELATED"/>
    <property type="match status" value="1"/>
</dbReference>
<dbReference type="Proteomes" id="UP000460318">
    <property type="component" value="Unassembled WGS sequence"/>
</dbReference>
<sequence length="545" mass="60113">MKKRAFIGISIMMILTLVLSACGSSQKKQEDAGASSSDPNKPAALTVFAPQNVGIENLDVNKLSKYIEEKLNIKFNWNTVPDAAFGDKKLLLLASGDYPAVIMNAGISKADQIKYGQQGAFLPLNDLIDEYAPNIKQAMESVSYLKQGMVAPDGNIYAIPKLNECLHCTYGQRMWINTDWLKKLGLTMPATTDEFYNVLKAFKEKDPNGNGKADEVPFTTSTSDNVWGGGVDTFLMNAFIYDNGTDYLTVKDGKVMFAPAQAEWKEGLKYLRKLFAEGLMDKGVFTQNNDAVKQMANKPDAEVGAVGYALISSVFAVDDSHPRHKDYDVVPPLKGPDGVQLAGYSVGAGDGQFVITNKASKEQQIAAIKLANFLWSEEGTVMQSWGFEGEGWKKADSSQLDYNGKQAKYEVVSKPASASGETKPDDYWWQLGTMQMLNSIRESFVAPADPLGNGAYEYRLWLAAKKYEPFAKPEVVYPSDTFVDPADALTVAQMQKTLSDYVKSNLAQFVTGNKDIDKDWDSYLAGFKGLQLEQYLAIYQKALKQ</sequence>
<evidence type="ECO:0000313" key="4">
    <source>
        <dbReference type="Proteomes" id="UP000460318"/>
    </source>
</evidence>
<reference evidence="3 4" key="1">
    <citation type="submission" date="2019-12" db="EMBL/GenBank/DDBJ databases">
        <title>Paenibacillus sp. nov., an endophytic bacterium isolated from the stem of Dendrobium.</title>
        <authorList>
            <person name="Zhao R."/>
        </authorList>
    </citation>
    <scope>NUCLEOTIDE SEQUENCE [LARGE SCALE GENOMIC DNA]</scope>
    <source>
        <strain evidence="3 4">HJL G12</strain>
    </source>
</reference>
<dbReference type="PROSITE" id="PS51257">
    <property type="entry name" value="PROKAR_LIPOPROTEIN"/>
    <property type="match status" value="1"/>
</dbReference>
<gene>
    <name evidence="3" type="ORF">GRF59_17720</name>
</gene>
<protein>
    <submittedName>
        <fullName evidence="3">Extracellular solute-binding protein</fullName>
    </submittedName>
</protein>
<feature type="chain" id="PRO_5039708761" evidence="2">
    <location>
        <begin position="21"/>
        <end position="545"/>
    </location>
</feature>
<dbReference type="Gene3D" id="3.40.190.10">
    <property type="entry name" value="Periplasmic binding protein-like II"/>
    <property type="match status" value="2"/>
</dbReference>